<dbReference type="Proteomes" id="UP000319516">
    <property type="component" value="Unassembled WGS sequence"/>
</dbReference>
<dbReference type="OrthoDB" id="5188303at2"/>
<gene>
    <name evidence="3" type="ORF">FB467_2104</name>
</gene>
<keyword evidence="4" id="KW-1185">Reference proteome</keyword>
<proteinExistence type="predicted"/>
<dbReference type="Pfam" id="PF07179">
    <property type="entry name" value="SseB"/>
    <property type="match status" value="1"/>
</dbReference>
<evidence type="ECO:0000256" key="1">
    <source>
        <dbReference type="SAM" id="MobiDB-lite"/>
    </source>
</evidence>
<feature type="compositionally biased region" description="Basic and acidic residues" evidence="1">
    <location>
        <begin position="1"/>
        <end position="16"/>
    </location>
</feature>
<evidence type="ECO:0000259" key="2">
    <source>
        <dbReference type="Pfam" id="PF07179"/>
    </source>
</evidence>
<evidence type="ECO:0000313" key="4">
    <source>
        <dbReference type="Proteomes" id="UP000319516"/>
    </source>
</evidence>
<protein>
    <submittedName>
        <fullName evidence="3">Type III secretion system (T3SS) SseB-like protein</fullName>
    </submittedName>
</protein>
<name>A0A542YSD1_9MICO</name>
<comment type="caution">
    <text evidence="3">The sequence shown here is derived from an EMBL/GenBank/DDBJ whole genome shotgun (WGS) entry which is preliminary data.</text>
</comment>
<dbReference type="EMBL" id="VFOP01000001">
    <property type="protein sequence ID" value="TQL50977.1"/>
    <property type="molecule type" value="Genomic_DNA"/>
</dbReference>
<feature type="domain" description="SseB protein N-terminal" evidence="2">
    <location>
        <begin position="76"/>
        <end position="170"/>
    </location>
</feature>
<accession>A0A542YSD1</accession>
<feature type="region of interest" description="Disordered" evidence="1">
    <location>
        <begin position="1"/>
        <end position="34"/>
    </location>
</feature>
<sequence length="282" mass="28638">MSGGRFEGHDPARGHDTAGVPWAGRTLTGTGFDDDEGAADAELAAALAAARTAGHSAGHAAERAAGPEHPAAPGGEERVVAAVAAARLLVPVVAVPGEVDDSTGLAADVSSDMAVVTLTAPDGARALPAFTSLDTLAAWDPEARPVPVEASRAAQAAVQEGCQVIVLDPPRPGTPPDQAAPAYVLRGSMVWALAMGRTWEPAHRDGAVAEAVAQAVRGLPAVRSHALAPGEDGALRVELELAEGLDQVTLQTLVTEIGQRIAADGEVRARIDALAFALRTAR</sequence>
<feature type="region of interest" description="Disordered" evidence="1">
    <location>
        <begin position="54"/>
        <end position="74"/>
    </location>
</feature>
<dbReference type="RefSeq" id="WP_141785037.1">
    <property type="nucleotide sequence ID" value="NZ_BAAAIK010000002.1"/>
</dbReference>
<dbReference type="InterPro" id="IPR009839">
    <property type="entry name" value="SseB_N"/>
</dbReference>
<organism evidence="3 4">
    <name type="scientific">Ornithinicoccus hortensis</name>
    <dbReference type="NCBI Taxonomy" id="82346"/>
    <lineage>
        <taxon>Bacteria</taxon>
        <taxon>Bacillati</taxon>
        <taxon>Actinomycetota</taxon>
        <taxon>Actinomycetes</taxon>
        <taxon>Micrococcales</taxon>
        <taxon>Intrasporangiaceae</taxon>
        <taxon>Ornithinicoccus</taxon>
    </lineage>
</organism>
<dbReference type="AlphaFoldDB" id="A0A542YSD1"/>
<reference evidence="3 4" key="1">
    <citation type="submission" date="2019-06" db="EMBL/GenBank/DDBJ databases">
        <title>Sequencing the genomes of 1000 actinobacteria strains.</title>
        <authorList>
            <person name="Klenk H.-P."/>
        </authorList>
    </citation>
    <scope>NUCLEOTIDE SEQUENCE [LARGE SCALE GENOMIC DNA]</scope>
    <source>
        <strain evidence="3 4">DSM 12335</strain>
    </source>
</reference>
<evidence type="ECO:0000313" key="3">
    <source>
        <dbReference type="EMBL" id="TQL50977.1"/>
    </source>
</evidence>